<dbReference type="AlphaFoldDB" id="A0A367M120"/>
<name>A0A367M120_PSEAI</name>
<evidence type="ECO:0000313" key="1">
    <source>
        <dbReference type="EMBL" id="RCI71022.1"/>
    </source>
</evidence>
<protein>
    <submittedName>
        <fullName evidence="1">Uncharacterized protein</fullName>
    </submittedName>
</protein>
<gene>
    <name evidence="1" type="ORF">DT376_31395</name>
</gene>
<organism evidence="1 2">
    <name type="scientific">Pseudomonas aeruginosa</name>
    <dbReference type="NCBI Taxonomy" id="287"/>
    <lineage>
        <taxon>Bacteria</taxon>
        <taxon>Pseudomonadati</taxon>
        <taxon>Pseudomonadota</taxon>
        <taxon>Gammaproteobacteria</taxon>
        <taxon>Pseudomonadales</taxon>
        <taxon>Pseudomonadaceae</taxon>
        <taxon>Pseudomonas</taxon>
    </lineage>
</organism>
<feature type="non-terminal residue" evidence="1">
    <location>
        <position position="1"/>
    </location>
</feature>
<proteinExistence type="predicted"/>
<sequence length="74" mass="8460">VGSVRCVYESDAEASRMVDLYRGLQEKQLAVLHRYVQEVAEKMSPRRAMRFLQIEAQLDALEALQIGKQVPLIN</sequence>
<comment type="caution">
    <text evidence="1">The sequence shown here is derived from an EMBL/GenBank/DDBJ whole genome shotgun (WGS) entry which is preliminary data.</text>
</comment>
<accession>A0A367M120</accession>
<reference evidence="1 2" key="1">
    <citation type="submission" date="2018-07" db="EMBL/GenBank/DDBJ databases">
        <title>Mechanisms of high-level aminoglycoside resistance among Gram-negative pathogens in Brazil.</title>
        <authorList>
            <person name="Ballaben A.S."/>
            <person name="Darini A.L.C."/>
            <person name="Doi Y."/>
        </authorList>
    </citation>
    <scope>NUCLEOTIDE SEQUENCE [LARGE SCALE GENOMIC DNA]</scope>
    <source>
        <strain evidence="1 2">B2-305</strain>
    </source>
</reference>
<dbReference type="EMBL" id="QORE01001663">
    <property type="protein sequence ID" value="RCI71022.1"/>
    <property type="molecule type" value="Genomic_DNA"/>
</dbReference>
<dbReference type="Proteomes" id="UP000253594">
    <property type="component" value="Unassembled WGS sequence"/>
</dbReference>
<evidence type="ECO:0000313" key="2">
    <source>
        <dbReference type="Proteomes" id="UP000253594"/>
    </source>
</evidence>